<proteinExistence type="predicted"/>
<keyword evidence="1" id="KW-1133">Transmembrane helix</keyword>
<dbReference type="RefSeq" id="WP_284365537.1">
    <property type="nucleotide sequence ID" value="NZ_BSNI01000002.1"/>
</dbReference>
<evidence type="ECO:0000313" key="3">
    <source>
        <dbReference type="Proteomes" id="UP001161405"/>
    </source>
</evidence>
<feature type="transmembrane region" description="Helical" evidence="1">
    <location>
        <begin position="65"/>
        <end position="88"/>
    </location>
</feature>
<sequence>MLKRLSAVLLIGCLSMLFGEVFAGSSRTWFVDPWGLLVTFPLYLGHVLLLLMVALKSNRVSLVSLYCLGMVFALYEAALTKVLWAGYWDSTGEGFGHFAGISLAEFPMLVFFWHPVMSFILPIVAFQWLTGAQLIADHHRFLRFSSSKFLLLIVLAATISSFLASGSGFDPVSANAAFFGSVLLILALARGALGVGLSALVFGRLGNAILIALMIVTYVIWLFLVFPERLPSEPIAYLAIGISYLVAIYLFLRLEPAESAPKVVREMQPWHLLLLIGVYVGSLNYWLVAPDAASSVLAVLYLVLYGAGTLFFSWLIFRLVKNSLLAKRSR</sequence>
<evidence type="ECO:0000256" key="1">
    <source>
        <dbReference type="SAM" id="Phobius"/>
    </source>
</evidence>
<organism evidence="2 3">
    <name type="scientific">Maritalea porphyrae</name>
    <dbReference type="NCBI Taxonomy" id="880732"/>
    <lineage>
        <taxon>Bacteria</taxon>
        <taxon>Pseudomonadati</taxon>
        <taxon>Pseudomonadota</taxon>
        <taxon>Alphaproteobacteria</taxon>
        <taxon>Hyphomicrobiales</taxon>
        <taxon>Devosiaceae</taxon>
        <taxon>Maritalea</taxon>
    </lineage>
</organism>
<evidence type="ECO:0000313" key="2">
    <source>
        <dbReference type="EMBL" id="GLQ18539.1"/>
    </source>
</evidence>
<comment type="caution">
    <text evidence="2">The sequence shown here is derived from an EMBL/GenBank/DDBJ whole genome shotgun (WGS) entry which is preliminary data.</text>
</comment>
<accession>A0ABQ5UVV2</accession>
<protein>
    <submittedName>
        <fullName evidence="2">Uncharacterized protein</fullName>
    </submittedName>
</protein>
<keyword evidence="1" id="KW-0472">Membrane</keyword>
<feature type="transmembrane region" description="Helical" evidence="1">
    <location>
        <begin position="205"/>
        <end position="223"/>
    </location>
</feature>
<feature type="transmembrane region" description="Helical" evidence="1">
    <location>
        <begin position="272"/>
        <end position="289"/>
    </location>
</feature>
<feature type="transmembrane region" description="Helical" evidence="1">
    <location>
        <begin position="149"/>
        <end position="169"/>
    </location>
</feature>
<keyword evidence="1" id="KW-0812">Transmembrane</keyword>
<dbReference type="EMBL" id="BSNI01000002">
    <property type="protein sequence ID" value="GLQ18539.1"/>
    <property type="molecule type" value="Genomic_DNA"/>
</dbReference>
<feature type="transmembrane region" description="Helical" evidence="1">
    <location>
        <begin position="235"/>
        <end position="252"/>
    </location>
</feature>
<name>A0ABQ5UVV2_9HYPH</name>
<reference evidence="2" key="2">
    <citation type="submission" date="2023-01" db="EMBL/GenBank/DDBJ databases">
        <title>Draft genome sequence of Maritalea porphyrae strain NBRC 107169.</title>
        <authorList>
            <person name="Sun Q."/>
            <person name="Mori K."/>
        </authorList>
    </citation>
    <scope>NUCLEOTIDE SEQUENCE</scope>
    <source>
        <strain evidence="2">NBRC 107169</strain>
    </source>
</reference>
<feature type="transmembrane region" description="Helical" evidence="1">
    <location>
        <begin position="175"/>
        <end position="193"/>
    </location>
</feature>
<feature type="transmembrane region" description="Helical" evidence="1">
    <location>
        <begin position="295"/>
        <end position="320"/>
    </location>
</feature>
<reference evidence="2" key="1">
    <citation type="journal article" date="2014" name="Int. J. Syst. Evol. Microbiol.">
        <title>Complete genome of a new Firmicutes species belonging to the dominant human colonic microbiota ('Ruminococcus bicirculans') reveals two chromosomes and a selective capacity to utilize plant glucans.</title>
        <authorList>
            <consortium name="NISC Comparative Sequencing Program"/>
            <person name="Wegmann U."/>
            <person name="Louis P."/>
            <person name="Goesmann A."/>
            <person name="Henrissat B."/>
            <person name="Duncan S.H."/>
            <person name="Flint H.J."/>
        </authorList>
    </citation>
    <scope>NUCLEOTIDE SEQUENCE</scope>
    <source>
        <strain evidence="2">NBRC 107169</strain>
    </source>
</reference>
<keyword evidence="3" id="KW-1185">Reference proteome</keyword>
<gene>
    <name evidence="2" type="ORF">GCM10007879_27880</name>
</gene>
<feature type="transmembrane region" description="Helical" evidence="1">
    <location>
        <begin position="108"/>
        <end position="129"/>
    </location>
</feature>
<feature type="transmembrane region" description="Helical" evidence="1">
    <location>
        <begin position="33"/>
        <end position="53"/>
    </location>
</feature>
<dbReference type="Proteomes" id="UP001161405">
    <property type="component" value="Unassembled WGS sequence"/>
</dbReference>